<evidence type="ECO:0000313" key="2">
    <source>
        <dbReference type="Proteomes" id="UP000784294"/>
    </source>
</evidence>
<organism evidence="1 2">
    <name type="scientific">Protopolystoma xenopodis</name>
    <dbReference type="NCBI Taxonomy" id="117903"/>
    <lineage>
        <taxon>Eukaryota</taxon>
        <taxon>Metazoa</taxon>
        <taxon>Spiralia</taxon>
        <taxon>Lophotrochozoa</taxon>
        <taxon>Platyhelminthes</taxon>
        <taxon>Monogenea</taxon>
        <taxon>Polyopisthocotylea</taxon>
        <taxon>Polystomatidea</taxon>
        <taxon>Polystomatidae</taxon>
        <taxon>Protopolystoma</taxon>
    </lineage>
</organism>
<evidence type="ECO:0000313" key="1">
    <source>
        <dbReference type="EMBL" id="VEL28651.1"/>
    </source>
</evidence>
<gene>
    <name evidence="1" type="ORF">PXEA_LOCUS22091</name>
</gene>
<protein>
    <submittedName>
        <fullName evidence="1">Uncharacterized protein</fullName>
    </submittedName>
</protein>
<proteinExistence type="predicted"/>
<dbReference type="AlphaFoldDB" id="A0A3S5AUD2"/>
<reference evidence="1" key="1">
    <citation type="submission" date="2018-11" db="EMBL/GenBank/DDBJ databases">
        <authorList>
            <consortium name="Pathogen Informatics"/>
        </authorList>
    </citation>
    <scope>NUCLEOTIDE SEQUENCE</scope>
</reference>
<sequence length="151" mass="16580">GSAEKTCDWTVIGKSGQERAGLTISSAINSTSLMYCSAKRIISVVRRVSSHWQSALEGRFAVEMVERSIVAGCVWSSAVVSTATVVKAATGDEDDEEDGTKIVWDLNFGSRVDDGTVDTWTHVLTNHRSRLGKMTHRRLSRSCRRIMTVVC</sequence>
<dbReference type="Proteomes" id="UP000784294">
    <property type="component" value="Unassembled WGS sequence"/>
</dbReference>
<comment type="caution">
    <text evidence="1">The sequence shown here is derived from an EMBL/GenBank/DDBJ whole genome shotgun (WGS) entry which is preliminary data.</text>
</comment>
<dbReference type="EMBL" id="CAAALY010096619">
    <property type="protein sequence ID" value="VEL28651.1"/>
    <property type="molecule type" value="Genomic_DNA"/>
</dbReference>
<feature type="non-terminal residue" evidence="1">
    <location>
        <position position="1"/>
    </location>
</feature>
<keyword evidence="2" id="KW-1185">Reference proteome</keyword>
<name>A0A3S5AUD2_9PLAT</name>
<accession>A0A3S5AUD2</accession>